<dbReference type="KEGG" id="crq:GCK72_006666"/>
<dbReference type="OMA" id="DAEMMSY"/>
<keyword evidence="2" id="KW-1185">Reference proteome</keyword>
<dbReference type="CTD" id="9803873"/>
<name>E3M1A5_CAERE</name>
<dbReference type="Proteomes" id="UP000008281">
    <property type="component" value="Unassembled WGS sequence"/>
</dbReference>
<evidence type="ECO:0000313" key="1">
    <source>
        <dbReference type="EMBL" id="EFO88666.1"/>
    </source>
</evidence>
<dbReference type="InterPro" id="IPR021543">
    <property type="entry name" value="EGL-1"/>
</dbReference>
<dbReference type="AlphaFoldDB" id="E3M1A5"/>
<accession>E3M1A5</accession>
<reference evidence="1" key="1">
    <citation type="submission" date="2007-07" db="EMBL/GenBank/DDBJ databases">
        <title>PCAP assembly of the Caenorhabditis remanei genome.</title>
        <authorList>
            <consortium name="The Caenorhabditis remanei Sequencing Consortium"/>
            <person name="Wilson R.K."/>
        </authorList>
    </citation>
    <scope>NUCLEOTIDE SEQUENCE [LARGE SCALE GENOMIC DNA]</scope>
    <source>
        <strain evidence="1">PB4641</strain>
    </source>
</reference>
<proteinExistence type="predicted"/>
<dbReference type="EMBL" id="DS268421">
    <property type="protein sequence ID" value="EFO88666.1"/>
    <property type="molecule type" value="Genomic_DNA"/>
</dbReference>
<dbReference type="HOGENOM" id="CLU_2123374_0_0_1"/>
<dbReference type="RefSeq" id="XP_003109877.2">
    <property type="nucleotide sequence ID" value="XM_003109829.2"/>
</dbReference>
<evidence type="ECO:0000313" key="2">
    <source>
        <dbReference type="Proteomes" id="UP000008281"/>
    </source>
</evidence>
<organism evidence="2">
    <name type="scientific">Caenorhabditis remanei</name>
    <name type="common">Caenorhabditis vulgaris</name>
    <dbReference type="NCBI Taxonomy" id="31234"/>
    <lineage>
        <taxon>Eukaryota</taxon>
        <taxon>Metazoa</taxon>
        <taxon>Ecdysozoa</taxon>
        <taxon>Nematoda</taxon>
        <taxon>Chromadorea</taxon>
        <taxon>Rhabditida</taxon>
        <taxon>Rhabditina</taxon>
        <taxon>Rhabditomorpha</taxon>
        <taxon>Rhabditoidea</taxon>
        <taxon>Rhabditidae</taxon>
        <taxon>Peloderinae</taxon>
        <taxon>Caenorhabditis</taxon>
    </lineage>
</organism>
<dbReference type="STRING" id="31234.E3M1A5"/>
<sequence length="110" mass="12398">MLTFASSSDLLISMPSSHYDFVKPFYSNKNMLFSDFPTSSDHAVTSSEFADDSEFFDSSETSHYIHEISQEIGTKLAAMCDDFDAKMMSYSRSGSTSRSLLGRFLDFFAF</sequence>
<dbReference type="FunCoup" id="E3M1A5">
    <property type="interactions" value="1605"/>
</dbReference>
<dbReference type="GeneID" id="9803873"/>
<dbReference type="eggNOG" id="ENOG502TIVM">
    <property type="taxonomic scope" value="Eukaryota"/>
</dbReference>
<dbReference type="Pfam" id="PF11430">
    <property type="entry name" value="EGL-1"/>
    <property type="match status" value="1"/>
</dbReference>
<gene>
    <name evidence="1" type="ORF">CRE_06718</name>
</gene>
<protein>
    <submittedName>
        <fullName evidence="1">Uncharacterized protein</fullName>
    </submittedName>
</protein>